<keyword evidence="9" id="KW-1185">Reference proteome</keyword>
<dbReference type="InterPro" id="IPR023394">
    <property type="entry name" value="Sec7_C_sf"/>
</dbReference>
<evidence type="ECO:0000313" key="9">
    <source>
        <dbReference type="Proteomes" id="UP000549394"/>
    </source>
</evidence>
<feature type="domain" description="SEC7" evidence="7">
    <location>
        <begin position="411"/>
        <end position="592"/>
    </location>
</feature>
<dbReference type="GO" id="GO:0032012">
    <property type="term" value="P:regulation of ARF protein signal transduction"/>
    <property type="evidence" value="ECO:0007669"/>
    <property type="project" value="InterPro"/>
</dbReference>
<dbReference type="PANTHER" id="PTHR10663:SF376">
    <property type="entry name" value="PH AND SEC7 DOMAIN-CONTAINING PROTEIN"/>
    <property type="match status" value="1"/>
</dbReference>
<evidence type="ECO:0000256" key="2">
    <source>
        <dbReference type="ARBA" id="ARBA00022475"/>
    </source>
</evidence>
<feature type="region of interest" description="Disordered" evidence="4">
    <location>
        <begin position="605"/>
        <end position="624"/>
    </location>
</feature>
<dbReference type="GO" id="GO:0005543">
    <property type="term" value="F:phospholipid binding"/>
    <property type="evidence" value="ECO:0007669"/>
    <property type="project" value="InterPro"/>
</dbReference>
<dbReference type="InterPro" id="IPR001849">
    <property type="entry name" value="PH_domain"/>
</dbReference>
<dbReference type="Pfam" id="PF00595">
    <property type="entry name" value="PDZ"/>
    <property type="match status" value="1"/>
</dbReference>
<dbReference type="EMBL" id="CAJFCJ010000019">
    <property type="protein sequence ID" value="CAD5123810.1"/>
    <property type="molecule type" value="Genomic_DNA"/>
</dbReference>
<feature type="domain" description="PDZ" evidence="6">
    <location>
        <begin position="7"/>
        <end position="91"/>
    </location>
</feature>
<feature type="compositionally biased region" description="Basic and acidic residues" evidence="4">
    <location>
        <begin position="165"/>
        <end position="174"/>
    </location>
</feature>
<dbReference type="PROSITE" id="PS50190">
    <property type="entry name" value="SEC7"/>
    <property type="match status" value="1"/>
</dbReference>
<dbReference type="OrthoDB" id="2157641at2759"/>
<dbReference type="InterPro" id="IPR041681">
    <property type="entry name" value="PH_9"/>
</dbReference>
<evidence type="ECO:0000256" key="3">
    <source>
        <dbReference type="ARBA" id="ARBA00023136"/>
    </source>
</evidence>
<dbReference type="SMART" id="SM00233">
    <property type="entry name" value="PH"/>
    <property type="match status" value="1"/>
</dbReference>
<feature type="domain" description="PH" evidence="5">
    <location>
        <begin position="624"/>
        <end position="737"/>
    </location>
</feature>
<dbReference type="Gene3D" id="2.30.42.10">
    <property type="match status" value="1"/>
</dbReference>
<comment type="subcellular location">
    <subcellularLocation>
        <location evidence="1">Cell membrane</location>
    </subcellularLocation>
</comment>
<dbReference type="InterPro" id="IPR036034">
    <property type="entry name" value="PDZ_sf"/>
</dbReference>
<dbReference type="Pfam" id="PF01369">
    <property type="entry name" value="Sec7"/>
    <property type="match status" value="1"/>
</dbReference>
<dbReference type="SUPFAM" id="SSF48425">
    <property type="entry name" value="Sec7 domain"/>
    <property type="match status" value="1"/>
</dbReference>
<sequence>MDDKVFHVHLEKRPSIGFGFSIIGGFPSRLLPWHIICDILSGSAAFDSELQVGDVIEAVNDECIKGLTTLDAVKLIKETGNQINLRIRRERKILQIAAPYLTCDPDSAKLQEVVTPINKSHQLLVKHSPHPIYEMDVLNSVAETSTTSPSKRYDVFLMTGDKIIRTTPSKDVEKSPPPPKPKRETNGKKSRIPRRAPLAEAEEMPAVLPEDSSDILLETNRSTASLKDSGLEMDCSTDAISHSSSRIPLSNSSVRSSKSHENYLQGITTAVVDIDLDGMATSVDVLHNERIKSLENCSSPTKVPEYSTSLQNSPDHPISPTINSRKVHMPTFIAGEEPRAVAKSKTKDPKEFPQAVQEAIVEEDVHAMFDKLRREIDLQLSDTESYSKPQKIEVDQFKITSSEPHSNPPSPAERAESLASSDGSDAESLYHQPIKEVDRPSAARLAKRLYSLDGFKKSDISRHLSKKNEFSQLVGDEFLKYFSFEGYSLDKALREFLSHIVLTGETCERERVLVHFAQRFVLLNPGCFNSDDSCHTLTCAILLLNGDLNNTAIEPERKMTCKQFIENLQCLNDGENFPKEILMQIYQSIKNEPLVCQVEQDDLPQLNDNRSIPEPPQESQGNLEGQKKGYMMRKCCWYSNGKKTPLGKRKWKMFYVMLEGMALCLHKNENGFKKQGVTDNPDNLIRIYHAFAEPALDYKKKQHVFTLYTADGSKYMFQCSNTKDTEEWILSINRTSAFLSAPPLPAPCSSQKKFQRYVMPSSYTKLSAQQQFLSHQEHLKKLKQDLIEHSRTAPEKGAKSRLIEEHKSIESYLQMEEKRFDTYFCLLQEHLNTNIAGSLAETVIGEVDEPPSSPTDKFRQTNMFERSLYNKGSPETGRLLRRYPGGCPEDHGTAV</sequence>
<dbReference type="PROSITE" id="PS50106">
    <property type="entry name" value="PDZ"/>
    <property type="match status" value="1"/>
</dbReference>
<dbReference type="Gene3D" id="1.10.1000.11">
    <property type="entry name" value="Arf Nucleotide-binding Site Opener,domain 2"/>
    <property type="match status" value="1"/>
</dbReference>
<name>A0A7I8W7R8_9ANNE</name>
<evidence type="ECO:0000259" key="6">
    <source>
        <dbReference type="PROSITE" id="PS50106"/>
    </source>
</evidence>
<evidence type="ECO:0000256" key="1">
    <source>
        <dbReference type="ARBA" id="ARBA00004236"/>
    </source>
</evidence>
<feature type="region of interest" description="Disordered" evidence="4">
    <location>
        <begin position="398"/>
        <end position="433"/>
    </location>
</feature>
<dbReference type="PROSITE" id="PS50003">
    <property type="entry name" value="PH_DOMAIN"/>
    <property type="match status" value="1"/>
</dbReference>
<gene>
    <name evidence="8" type="ORF">DGYR_LOCUS11444</name>
</gene>
<proteinExistence type="predicted"/>
<dbReference type="Gene3D" id="2.30.29.30">
    <property type="entry name" value="Pleckstrin-homology domain (PH domain)/Phosphotyrosine-binding domain (PTB)"/>
    <property type="match status" value="1"/>
</dbReference>
<dbReference type="SMART" id="SM00228">
    <property type="entry name" value="PDZ"/>
    <property type="match status" value="1"/>
</dbReference>
<dbReference type="PANTHER" id="PTHR10663">
    <property type="entry name" value="GUANYL-NUCLEOTIDE EXCHANGE FACTOR"/>
    <property type="match status" value="1"/>
</dbReference>
<dbReference type="GO" id="GO:0005886">
    <property type="term" value="C:plasma membrane"/>
    <property type="evidence" value="ECO:0007669"/>
    <property type="project" value="UniProtKB-SubCell"/>
</dbReference>
<reference evidence="8 9" key="1">
    <citation type="submission" date="2020-08" db="EMBL/GenBank/DDBJ databases">
        <authorList>
            <person name="Hejnol A."/>
        </authorList>
    </citation>
    <scope>NUCLEOTIDE SEQUENCE [LARGE SCALE GENOMIC DNA]</scope>
</reference>
<evidence type="ECO:0000259" key="7">
    <source>
        <dbReference type="PROSITE" id="PS50190"/>
    </source>
</evidence>
<comment type="caution">
    <text evidence="8">The sequence shown here is derived from an EMBL/GenBank/DDBJ whole genome shotgun (WGS) entry which is preliminary data.</text>
</comment>
<dbReference type="SMART" id="SM00222">
    <property type="entry name" value="Sec7"/>
    <property type="match status" value="1"/>
</dbReference>
<dbReference type="GO" id="GO:0005085">
    <property type="term" value="F:guanyl-nucleotide exchange factor activity"/>
    <property type="evidence" value="ECO:0007669"/>
    <property type="project" value="InterPro"/>
</dbReference>
<dbReference type="CDD" id="cd00171">
    <property type="entry name" value="Sec7"/>
    <property type="match status" value="1"/>
</dbReference>
<evidence type="ECO:0000259" key="5">
    <source>
        <dbReference type="PROSITE" id="PS50003"/>
    </source>
</evidence>
<dbReference type="Proteomes" id="UP000549394">
    <property type="component" value="Unassembled WGS sequence"/>
</dbReference>
<dbReference type="InterPro" id="IPR000904">
    <property type="entry name" value="Sec7_dom"/>
</dbReference>
<organism evidence="8 9">
    <name type="scientific">Dimorphilus gyrociliatus</name>
    <dbReference type="NCBI Taxonomy" id="2664684"/>
    <lineage>
        <taxon>Eukaryota</taxon>
        <taxon>Metazoa</taxon>
        <taxon>Spiralia</taxon>
        <taxon>Lophotrochozoa</taxon>
        <taxon>Annelida</taxon>
        <taxon>Polychaeta</taxon>
        <taxon>Polychaeta incertae sedis</taxon>
        <taxon>Dinophilidae</taxon>
        <taxon>Dimorphilus</taxon>
    </lineage>
</organism>
<evidence type="ECO:0000256" key="4">
    <source>
        <dbReference type="SAM" id="MobiDB-lite"/>
    </source>
</evidence>
<dbReference type="SUPFAM" id="SSF50729">
    <property type="entry name" value="PH domain-like"/>
    <property type="match status" value="1"/>
</dbReference>
<dbReference type="SUPFAM" id="SSF50156">
    <property type="entry name" value="PDZ domain-like"/>
    <property type="match status" value="1"/>
</dbReference>
<keyword evidence="2" id="KW-1003">Cell membrane</keyword>
<dbReference type="InterPro" id="IPR001605">
    <property type="entry name" value="PH_dom-spectrin-type"/>
</dbReference>
<accession>A0A7I8W7R8</accession>
<dbReference type="PRINTS" id="PR00683">
    <property type="entry name" value="SPECTRINPH"/>
</dbReference>
<dbReference type="InterPro" id="IPR001478">
    <property type="entry name" value="PDZ"/>
</dbReference>
<feature type="region of interest" description="Disordered" evidence="4">
    <location>
        <begin position="165"/>
        <end position="216"/>
    </location>
</feature>
<dbReference type="CDD" id="cd00136">
    <property type="entry name" value="PDZ_canonical"/>
    <property type="match status" value="1"/>
</dbReference>
<dbReference type="Pfam" id="PF15410">
    <property type="entry name" value="PH_9"/>
    <property type="match status" value="1"/>
</dbReference>
<dbReference type="AlphaFoldDB" id="A0A7I8W7R8"/>
<dbReference type="InterPro" id="IPR011993">
    <property type="entry name" value="PH-like_dom_sf"/>
</dbReference>
<protein>
    <submittedName>
        <fullName evidence="8">DgyrCDS12122</fullName>
    </submittedName>
</protein>
<dbReference type="InterPro" id="IPR035999">
    <property type="entry name" value="Sec7_dom_sf"/>
</dbReference>
<keyword evidence="3" id="KW-0472">Membrane</keyword>
<evidence type="ECO:0000313" key="8">
    <source>
        <dbReference type="EMBL" id="CAD5123810.1"/>
    </source>
</evidence>
<feature type="region of interest" description="Disordered" evidence="4">
    <location>
        <begin position="297"/>
        <end position="323"/>
    </location>
</feature>